<feature type="compositionally biased region" description="Polar residues" evidence="1">
    <location>
        <begin position="1999"/>
        <end position="2008"/>
    </location>
</feature>
<feature type="compositionally biased region" description="Low complexity" evidence="1">
    <location>
        <begin position="1890"/>
        <end position="1900"/>
    </location>
</feature>
<feature type="region of interest" description="Disordered" evidence="1">
    <location>
        <begin position="847"/>
        <end position="1003"/>
    </location>
</feature>
<feature type="compositionally biased region" description="Low complexity" evidence="1">
    <location>
        <begin position="43"/>
        <end position="54"/>
    </location>
</feature>
<feature type="region of interest" description="Disordered" evidence="1">
    <location>
        <begin position="1434"/>
        <end position="1784"/>
    </location>
</feature>
<feature type="region of interest" description="Disordered" evidence="1">
    <location>
        <begin position="1852"/>
        <end position="2059"/>
    </location>
</feature>
<feature type="compositionally biased region" description="Polar residues" evidence="1">
    <location>
        <begin position="708"/>
        <end position="718"/>
    </location>
</feature>
<feature type="compositionally biased region" description="Basic and acidic residues" evidence="1">
    <location>
        <begin position="1977"/>
        <end position="1990"/>
    </location>
</feature>
<feature type="region of interest" description="Disordered" evidence="1">
    <location>
        <begin position="2075"/>
        <end position="2186"/>
    </location>
</feature>
<evidence type="ECO:0000313" key="2">
    <source>
        <dbReference type="EMBL" id="PAA66828.1"/>
    </source>
</evidence>
<reference evidence="2 3" key="1">
    <citation type="submission" date="2017-06" db="EMBL/GenBank/DDBJ databases">
        <title>A platform for efficient transgenesis in Macrostomum lignano, a flatworm model organism for stem cell research.</title>
        <authorList>
            <person name="Berezikov E."/>
        </authorList>
    </citation>
    <scope>NUCLEOTIDE SEQUENCE [LARGE SCALE GENOMIC DNA]</scope>
    <source>
        <strain evidence="2">DV1</strain>
        <tissue evidence="2">Whole organism</tissue>
    </source>
</reference>
<feature type="compositionally biased region" description="Low complexity" evidence="1">
    <location>
        <begin position="758"/>
        <end position="777"/>
    </location>
</feature>
<feature type="compositionally biased region" description="Acidic residues" evidence="1">
    <location>
        <begin position="1254"/>
        <end position="1265"/>
    </location>
</feature>
<accession>A0A267EZB2</accession>
<name>A0A267EZB2_9PLAT</name>
<feature type="compositionally biased region" description="Low complexity" evidence="1">
    <location>
        <begin position="2273"/>
        <end position="2283"/>
    </location>
</feature>
<feature type="compositionally biased region" description="Acidic residues" evidence="1">
    <location>
        <begin position="1954"/>
        <end position="1973"/>
    </location>
</feature>
<feature type="compositionally biased region" description="Basic residues" evidence="1">
    <location>
        <begin position="1478"/>
        <end position="1496"/>
    </location>
</feature>
<evidence type="ECO:0000313" key="3">
    <source>
        <dbReference type="Proteomes" id="UP000215902"/>
    </source>
</evidence>
<feature type="region of interest" description="Disordered" evidence="1">
    <location>
        <begin position="695"/>
        <end position="718"/>
    </location>
</feature>
<feature type="compositionally biased region" description="Polar residues" evidence="1">
    <location>
        <begin position="362"/>
        <end position="373"/>
    </location>
</feature>
<feature type="compositionally biased region" description="Basic and acidic residues" evidence="1">
    <location>
        <begin position="1076"/>
        <end position="1095"/>
    </location>
</feature>
<feature type="compositionally biased region" description="Basic and acidic residues" evidence="1">
    <location>
        <begin position="1912"/>
        <end position="1925"/>
    </location>
</feature>
<evidence type="ECO:0000256" key="1">
    <source>
        <dbReference type="SAM" id="MobiDB-lite"/>
    </source>
</evidence>
<feature type="compositionally biased region" description="Basic and acidic residues" evidence="1">
    <location>
        <begin position="1593"/>
        <end position="1608"/>
    </location>
</feature>
<feature type="region of interest" description="Disordered" evidence="1">
    <location>
        <begin position="734"/>
        <end position="777"/>
    </location>
</feature>
<feature type="compositionally biased region" description="Basic and acidic residues" evidence="1">
    <location>
        <begin position="865"/>
        <end position="879"/>
    </location>
</feature>
<feature type="compositionally biased region" description="Basic and acidic residues" evidence="1">
    <location>
        <begin position="1797"/>
        <end position="1806"/>
    </location>
</feature>
<keyword evidence="3" id="KW-1185">Reference proteome</keyword>
<feature type="region of interest" description="Disordered" evidence="1">
    <location>
        <begin position="435"/>
        <end position="540"/>
    </location>
</feature>
<feature type="compositionally biased region" description="Low complexity" evidence="1">
    <location>
        <begin position="1859"/>
        <end position="1872"/>
    </location>
</feature>
<sequence>EHEMDEGPIPEVAAYIIIRSRRPIEEMQQSDGGERREIEAEAVEAAGSQAASGSINIGNSQGVSNLCATRSGSDAAEASPSAAMAAAATPNSAASSTSATAQASATGSTAQLNRTNSERLGQKPNQRKTFQEFLSIRNEDRRVTETVLSENTEFETTLGLEEYSLSSGKSLLESVQQHRDSRSAHVRHHEEVSSVDIWRKRVEHVYKSTFRMPDGSSVAVTHEEAYHTTDPNVEVTVCLAQALPSADCRPGRANVADLAESNKWASLILSCDGFRDDQLCSMLLKKDGEHGAEAAAEAAAVASSVAAVVSATAAADPSPPVVDLSLSSEITLPLPTAYVALYGEDESVASDSAESVVENVTSAEAKNKASQPSKLAPTYPASKSESSIGATFGEFQSQAEFTQKISPEAENYVSDEHSKSIESSVSKYISDRVQRENLDAKAEPKESKAPKKLVKPHESPKESHQSKKSVDQKRSRRRLNRILDKNEASSVHSESNETVSGGAAVAIDTDSQKRMEAFLDSKRTKSEKPRNVQEPQSTQLESNATMLEEVSVATTDSLSVFCPPKQSARLSVSEKMCMEVLAEPYYSDESDSNDEKSTRPQGFYSYLYDGPKNRMEEDEILIKVFQRTVTTDRRLTQGEILTVEFSADVADSENVSNVSLNTERGEKSHSNSRYHTVYVRDPAANSYVKIHEPIYDDVSPRGSKAPSEASSDNGSIDESAATTVEPLRNTASQYLDNPLSPILPTPQQSGSDQVDMRTSQTTTATDSTPATIKTTPTSQKVAQLTVVTTNTSTNEDSGTADEKFSPGIVKRRAEQYEVRRAMRKQTAEERKSYQELVNSGIVKVKRKEHEDLIEKDALPPSPSDFRFEVEPDQLERVVYQKEQSSTASSTHPSAPSPKEASVVAPIIRQMEKEAVFEFQPAKSSSNQKGRPTKKVSDPTTVKTPASDSSKAKSTSEQVTPVQTEQGERYPAQDNRSPVLPIEKPSTETAVDADEPQPFSPRLVKNEAMLHYDRSQENRSYFISDSELGRRTEEERLLKTQTSEEQGKWLYPDAVGKSETLRYDRAQENLLPSTASGEKEQVERLKGNDLHEDAELKISTLSERYESKRLPAAVTGSIVSATSEDSSQSSAESDGSGDYDTGYEKQYELQEVLKKVKSKPPKEQKTPQKPPPHEVLPTSLASLKEAEDERESEENSSSEGSPSVVVDEGSLSDQQLFFSTGHIDQQPPISILIADENSISSLLVQEGTSESASSESDDDDEDEDYSETVRAAAEWYQSHPVEDMYLPRRHILATIDEETVSQASTSINSQSTDVEVTVPSRQSDLSNQDTILVRPPSPKKSISEAPIVAEEDDLSGSGASDNDKTIKPKSRFSHEAKEDIAVPKITSSSQYRSAVKLPAVTQVEKVAQTDSQLIRGQDTHAKTVQLLSTDNFVTVSEDSTTEQESNLKSKVLTQSKSKASSADPAEPPTVASADSDNKKKGKKKKDHRKPKERHRSKSSILETSTERSNVEFEEESFEKTSIQSQQHKAKIRATEDGQKSRSSTLPSPVEKTEGMPSPVEKTEGKSDLPLSKPPLSSKVSEVTPKSAEPAQSDNKSKSTSKKEQSRIYDTESVPSPKQPVEQSEFSELLSSQLSEDSKKRKSKHFEKDPRPEAAMPSDAESEASKQSEPPPQTRLLRSSFRSSSGRKSKTAAADETKKRPKSSPEDANVDQLVKTASNANRASLKISKPRAPTDSNGDSVGAEAEPVSESHAKTDHRSQKMKKGRKLFGVNRQADEVPVEPEPVHIEDNIERLDIYAKSSHSTEYKTARPISSRPEGKDIVSQPQLWRSTDNHQQNQQEKIAVPELVAYAAPSYSSKRAVSPVSVQQQQSQMQDLPCVDVASMQTRPHHLSGSSVSPSRTSTPPPTVYATTKPVEEEKQSTDTEKPKKTKRSKKEKPKVLHFSNRRISPEPTKAEDEEIQADSDNEEGQLEDAPADTRINRWVENTNKHLVGDAGRPTITGLTVGQTTGKDAPVAAPRKTPRKPEYQRQETGGFTVSSDANPTVVVNEPTNDRLSGGSFDQESLVVASDLSEIDDQAPVSAAAQNNSIGPASKAQLDDSSDSDDESDESADEAEEQDDDLPIMRPLSWEPISIAHPATGLGASASMPQPGQQQPPEPAQKSQTQPPQKKPSAIAAGNPSAATNSGDSLKQGAIDFLLNCLSNRPIQTPVDSDSSDVAPTRQLLNPYLRQALSQARMPQPPLVADPLPLDADERRRFQRKRDSIKANNSRRRSNRLGSAGKAGTVGVSGGGGGDASRSASYYRSSSALSGRELSFTALSPAVMRRQSRRRSRSRSPETAGGRSKSFTGIGGAASADVLSGRGGAKSDGEEAGEYEDPEEYLDNFDEDQLRSATFDTRRREWTWFASNADFVGAGNDKTGAVGVDPRLRSRSMPIPTSADYNELAVQVDQATRRGRKRRRRRLPPAGSNFIYETSV</sequence>
<feature type="compositionally biased region" description="Low complexity" evidence="1">
    <location>
        <begin position="884"/>
        <end position="897"/>
    </location>
</feature>
<feature type="region of interest" description="Disordered" evidence="1">
    <location>
        <begin position="362"/>
        <end position="387"/>
    </location>
</feature>
<feature type="region of interest" description="Disordered" evidence="1">
    <location>
        <begin position="22"/>
        <end position="59"/>
    </location>
</feature>
<feature type="compositionally biased region" description="Low complexity" evidence="1">
    <location>
        <begin position="2157"/>
        <end position="2171"/>
    </location>
</feature>
<feature type="region of interest" description="Disordered" evidence="1">
    <location>
        <begin position="1298"/>
        <end position="1377"/>
    </location>
</feature>
<feature type="compositionally biased region" description="Basic and acidic residues" evidence="1">
    <location>
        <begin position="1747"/>
        <end position="1757"/>
    </location>
</feature>
<comment type="caution">
    <text evidence="2">The sequence shown here is derived from an EMBL/GenBank/DDBJ whole genome shotgun (WGS) entry which is preliminary data.</text>
</comment>
<feature type="compositionally biased region" description="Basic and acidic residues" evidence="1">
    <location>
        <begin position="847"/>
        <end position="857"/>
    </location>
</feature>
<dbReference type="Proteomes" id="UP000215902">
    <property type="component" value="Unassembled WGS sequence"/>
</dbReference>
<feature type="compositionally biased region" description="Basic residues" evidence="1">
    <location>
        <begin position="2450"/>
        <end position="2460"/>
    </location>
</feature>
<feature type="region of interest" description="Disordered" evidence="1">
    <location>
        <begin position="96"/>
        <end position="127"/>
    </location>
</feature>
<feature type="compositionally biased region" description="Polar residues" evidence="1">
    <location>
        <begin position="2028"/>
        <end position="2040"/>
    </location>
</feature>
<gene>
    <name evidence="2" type="ORF">BOX15_Mlig004494g8</name>
</gene>
<feature type="region of interest" description="Disordered" evidence="1">
    <location>
        <begin position="1241"/>
        <end position="1269"/>
    </location>
</feature>
<feature type="compositionally biased region" description="Low complexity" evidence="1">
    <location>
        <begin position="1566"/>
        <end position="1579"/>
    </location>
</feature>
<feature type="compositionally biased region" description="Basic and acidic residues" evidence="1">
    <location>
        <begin position="1360"/>
        <end position="1377"/>
    </location>
</feature>
<feature type="compositionally biased region" description="Basic residues" evidence="1">
    <location>
        <begin position="1926"/>
        <end position="1935"/>
    </location>
</feature>
<feature type="compositionally biased region" description="Polar residues" evidence="1">
    <location>
        <begin position="937"/>
        <end position="964"/>
    </location>
</feature>
<feature type="region of interest" description="Disordered" evidence="1">
    <location>
        <begin position="2317"/>
        <end position="2375"/>
    </location>
</feature>
<feature type="compositionally biased region" description="Polar residues" evidence="1">
    <location>
        <begin position="2047"/>
        <end position="2059"/>
    </location>
</feature>
<proteinExistence type="predicted"/>
<dbReference type="EMBL" id="NIVC01001526">
    <property type="protein sequence ID" value="PAA66828.1"/>
    <property type="molecule type" value="Genomic_DNA"/>
</dbReference>
<feature type="compositionally biased region" description="Low complexity" evidence="1">
    <location>
        <begin position="1620"/>
        <end position="1633"/>
    </location>
</feature>
<feature type="region of interest" description="Disordered" evidence="1">
    <location>
        <begin position="1797"/>
        <end position="1839"/>
    </location>
</feature>
<feature type="compositionally biased region" description="Basic and acidic residues" evidence="1">
    <location>
        <begin position="510"/>
        <end position="531"/>
    </location>
</feature>
<feature type="compositionally biased region" description="Acidic residues" evidence="1">
    <location>
        <begin position="2097"/>
        <end position="2119"/>
    </location>
</feature>
<feature type="compositionally biased region" description="Basic and acidic residues" evidence="1">
    <location>
        <begin position="2249"/>
        <end position="2262"/>
    </location>
</feature>
<feature type="region of interest" description="Disordered" evidence="1">
    <location>
        <begin position="2229"/>
        <end position="2297"/>
    </location>
</feature>
<feature type="compositionally biased region" description="Low complexity" evidence="1">
    <location>
        <begin position="96"/>
        <end position="110"/>
    </location>
</feature>
<protein>
    <submittedName>
        <fullName evidence="2">Uncharacterized protein</fullName>
    </submittedName>
</protein>
<feature type="compositionally biased region" description="Polar residues" evidence="1">
    <location>
        <begin position="1299"/>
        <end position="1329"/>
    </location>
</feature>
<feature type="region of interest" description="Disordered" evidence="1">
    <location>
        <begin position="1067"/>
        <end position="1221"/>
    </location>
</feature>
<feature type="region of interest" description="Disordered" evidence="1">
    <location>
        <begin position="2446"/>
        <end position="2473"/>
    </location>
</feature>
<feature type="compositionally biased region" description="Basic and acidic residues" evidence="1">
    <location>
        <begin position="435"/>
        <end position="473"/>
    </location>
</feature>
<organism evidence="2 3">
    <name type="scientific">Macrostomum lignano</name>
    <dbReference type="NCBI Taxonomy" id="282301"/>
    <lineage>
        <taxon>Eukaryota</taxon>
        <taxon>Metazoa</taxon>
        <taxon>Spiralia</taxon>
        <taxon>Lophotrochozoa</taxon>
        <taxon>Platyhelminthes</taxon>
        <taxon>Rhabditophora</taxon>
        <taxon>Macrostomorpha</taxon>
        <taxon>Macrostomida</taxon>
        <taxon>Macrostomidae</taxon>
        <taxon>Macrostomum</taxon>
    </lineage>
</organism>
<feature type="compositionally biased region" description="Low complexity" evidence="1">
    <location>
        <begin position="1673"/>
        <end position="1682"/>
    </location>
</feature>
<feature type="compositionally biased region" description="Polar residues" evidence="1">
    <location>
        <begin position="1821"/>
        <end position="1838"/>
    </location>
</feature>
<feature type="compositionally biased region" description="Acidic residues" evidence="1">
    <location>
        <begin position="1185"/>
        <end position="1195"/>
    </location>
</feature>
<feature type="compositionally biased region" description="Polar residues" evidence="1">
    <location>
        <begin position="488"/>
        <end position="499"/>
    </location>
</feature>
<feature type="compositionally biased region" description="Low complexity" evidence="1">
    <location>
        <begin position="1119"/>
        <end position="1135"/>
    </location>
</feature>
<feature type="non-terminal residue" evidence="2">
    <location>
        <position position="1"/>
    </location>
</feature>
<feature type="compositionally biased region" description="Polar residues" evidence="1">
    <location>
        <begin position="1434"/>
        <end position="1459"/>
    </location>
</feature>
<feature type="compositionally biased region" description="Basic and acidic residues" evidence="1">
    <location>
        <begin position="1141"/>
        <end position="1165"/>
    </location>
</feature>
<feature type="region of interest" description="Disordered" evidence="1">
    <location>
        <begin position="656"/>
        <end position="677"/>
    </location>
</feature>